<accession>A0A9W8BLX2</accession>
<keyword evidence="2" id="KW-1185">Reference proteome</keyword>
<comment type="caution">
    <text evidence="1">The sequence shown here is derived from an EMBL/GenBank/DDBJ whole genome shotgun (WGS) entry which is preliminary data.</text>
</comment>
<evidence type="ECO:0000313" key="2">
    <source>
        <dbReference type="Proteomes" id="UP001150907"/>
    </source>
</evidence>
<name>A0A9W8BLX2_9FUNG</name>
<gene>
    <name evidence="1" type="ORF">H4R26_000825</name>
</gene>
<evidence type="ECO:0000313" key="1">
    <source>
        <dbReference type="EMBL" id="KAJ2007343.1"/>
    </source>
</evidence>
<dbReference type="OrthoDB" id="78088at2759"/>
<dbReference type="Proteomes" id="UP001150907">
    <property type="component" value="Unassembled WGS sequence"/>
</dbReference>
<organism evidence="1 2">
    <name type="scientific">Coemansia thaxteri</name>
    <dbReference type="NCBI Taxonomy" id="2663907"/>
    <lineage>
        <taxon>Eukaryota</taxon>
        <taxon>Fungi</taxon>
        <taxon>Fungi incertae sedis</taxon>
        <taxon>Zoopagomycota</taxon>
        <taxon>Kickxellomycotina</taxon>
        <taxon>Kickxellomycetes</taxon>
        <taxon>Kickxellales</taxon>
        <taxon>Kickxellaceae</taxon>
        <taxon>Coemansia</taxon>
    </lineage>
</organism>
<reference evidence="1" key="1">
    <citation type="submission" date="2022-07" db="EMBL/GenBank/DDBJ databases">
        <title>Phylogenomic reconstructions and comparative analyses of Kickxellomycotina fungi.</title>
        <authorList>
            <person name="Reynolds N.K."/>
            <person name="Stajich J.E."/>
            <person name="Barry K."/>
            <person name="Grigoriev I.V."/>
            <person name="Crous P."/>
            <person name="Smith M.E."/>
        </authorList>
    </citation>
    <scope>NUCLEOTIDE SEQUENCE</scope>
    <source>
        <strain evidence="1">IMI 214461</strain>
    </source>
</reference>
<proteinExistence type="predicted"/>
<sequence>MCQQSSVRQSGAGLVRALEIAALTLQLLVNLSNNSTTFCARFVECKGLDIVSKSIAFISQRLEVPGSAAEHGTAEFSPRRKALANDVSDLRYDILLITSALLTNVVDSDPSSTLYFSHVLQSPQCKLVVQCFPECVCSGRLPLSVLLTRSFLACHSAGGAADAAVAAGYLALFKFPMK</sequence>
<dbReference type="EMBL" id="JANBQF010000029">
    <property type="protein sequence ID" value="KAJ2007343.1"/>
    <property type="molecule type" value="Genomic_DNA"/>
</dbReference>
<dbReference type="AlphaFoldDB" id="A0A9W8BLX2"/>
<dbReference type="InterPro" id="IPR011989">
    <property type="entry name" value="ARM-like"/>
</dbReference>
<dbReference type="Gene3D" id="1.25.10.10">
    <property type="entry name" value="Leucine-rich Repeat Variant"/>
    <property type="match status" value="1"/>
</dbReference>
<protein>
    <submittedName>
        <fullName evidence="1">Uncharacterized protein</fullName>
    </submittedName>
</protein>